<reference evidence="2 3" key="1">
    <citation type="submission" date="2020-03" db="EMBL/GenBank/DDBJ databases">
        <title>Genomic Encyclopedia of Type Strains, Phase IV (KMG-IV): sequencing the most valuable type-strain genomes for metagenomic binning, comparative biology and taxonomic classification.</title>
        <authorList>
            <person name="Goeker M."/>
        </authorList>
    </citation>
    <scope>NUCLEOTIDE SEQUENCE [LARGE SCALE GENOMIC DNA]</scope>
    <source>
        <strain evidence="2 3">DSM 101599</strain>
    </source>
</reference>
<evidence type="ECO:0000313" key="3">
    <source>
        <dbReference type="Proteomes" id="UP000745859"/>
    </source>
</evidence>
<evidence type="ECO:0000256" key="1">
    <source>
        <dbReference type="SAM" id="MobiDB-lite"/>
    </source>
</evidence>
<gene>
    <name evidence="2" type="ORF">FHR24_002096</name>
</gene>
<sequence length="51" mass="6030">MIKNYSTSSSEEKQMEKNKPNTETISFLLAYSKSFHIQKGKMIKELRFDKN</sequence>
<feature type="region of interest" description="Disordered" evidence="1">
    <location>
        <begin position="1"/>
        <end position="20"/>
    </location>
</feature>
<name>A0ABX0U9W9_9FLAO</name>
<accession>A0ABX0U9W9</accession>
<organism evidence="2 3">
    <name type="scientific">Wenyingzhuangia heitensis</name>
    <dbReference type="NCBI Taxonomy" id="1487859"/>
    <lineage>
        <taxon>Bacteria</taxon>
        <taxon>Pseudomonadati</taxon>
        <taxon>Bacteroidota</taxon>
        <taxon>Flavobacteriia</taxon>
        <taxon>Flavobacteriales</taxon>
        <taxon>Flavobacteriaceae</taxon>
        <taxon>Wenyingzhuangia</taxon>
    </lineage>
</organism>
<protein>
    <submittedName>
        <fullName evidence="2">Uncharacterized protein</fullName>
    </submittedName>
</protein>
<dbReference type="Proteomes" id="UP000745859">
    <property type="component" value="Unassembled WGS sequence"/>
</dbReference>
<feature type="compositionally biased region" description="Basic and acidic residues" evidence="1">
    <location>
        <begin position="10"/>
        <end position="20"/>
    </location>
</feature>
<proteinExistence type="predicted"/>
<dbReference type="RefSeq" id="WP_167188058.1">
    <property type="nucleotide sequence ID" value="NZ_JAASQL010000002.1"/>
</dbReference>
<evidence type="ECO:0000313" key="2">
    <source>
        <dbReference type="EMBL" id="NIJ45628.1"/>
    </source>
</evidence>
<dbReference type="EMBL" id="JAASQL010000002">
    <property type="protein sequence ID" value="NIJ45628.1"/>
    <property type="molecule type" value="Genomic_DNA"/>
</dbReference>
<keyword evidence="3" id="KW-1185">Reference proteome</keyword>
<comment type="caution">
    <text evidence="2">The sequence shown here is derived from an EMBL/GenBank/DDBJ whole genome shotgun (WGS) entry which is preliminary data.</text>
</comment>